<gene>
    <name evidence="4" type="ORF">VITISV_017514</name>
</gene>
<evidence type="ECO:0000256" key="1">
    <source>
        <dbReference type="SAM" id="MobiDB-lite"/>
    </source>
</evidence>
<dbReference type="GO" id="GO:0016887">
    <property type="term" value="F:ATP hydrolysis activity"/>
    <property type="evidence" value="ECO:0007669"/>
    <property type="project" value="InterPro"/>
</dbReference>
<feature type="domain" description="AAA+ ATPase At3g28540-like C-terminal" evidence="3">
    <location>
        <begin position="176"/>
        <end position="246"/>
    </location>
</feature>
<dbReference type="Gene3D" id="6.10.280.40">
    <property type="match status" value="1"/>
</dbReference>
<reference evidence="4" key="1">
    <citation type="journal article" date="2007" name="PLoS ONE">
        <title>The first genome sequence of an elite grapevine cultivar (Pinot noir Vitis vinifera L.): coping with a highly heterozygous genome.</title>
        <authorList>
            <person name="Velasco R."/>
            <person name="Zharkikh A."/>
            <person name="Troggio M."/>
            <person name="Cartwright D.A."/>
            <person name="Cestaro A."/>
            <person name="Pruss D."/>
            <person name="Pindo M."/>
            <person name="FitzGerald L.M."/>
            <person name="Vezzulli S."/>
            <person name="Reid J."/>
            <person name="Malacarne G."/>
            <person name="Iliev D."/>
            <person name="Coppola G."/>
            <person name="Wardell B."/>
            <person name="Micheletti D."/>
            <person name="Macalma T."/>
            <person name="Facci M."/>
            <person name="Mitchell J.T."/>
            <person name="Perazzolli M."/>
            <person name="Eldredge G."/>
            <person name="Gatto P."/>
            <person name="Oyzerski R."/>
            <person name="Moretto M."/>
            <person name="Gutin N."/>
            <person name="Stefanini M."/>
            <person name="Chen Y."/>
            <person name="Segala C."/>
            <person name="Davenport C."/>
            <person name="Dematte L."/>
            <person name="Mraz A."/>
            <person name="Battilana J."/>
            <person name="Stormo K."/>
            <person name="Costa F."/>
            <person name="Tao Q."/>
            <person name="Si-Ammour A."/>
            <person name="Harkins T."/>
            <person name="Lackey A."/>
            <person name="Perbost C."/>
            <person name="Taillon B."/>
            <person name="Stella A."/>
            <person name="Solovyev V."/>
            <person name="Fawcett J.A."/>
            <person name="Sterck L."/>
            <person name="Vandepoele K."/>
            <person name="Grando S.M."/>
            <person name="Toppo S."/>
            <person name="Moser C."/>
            <person name="Lanchbury J."/>
            <person name="Bogden R."/>
            <person name="Skolnick M."/>
            <person name="Sgaramella V."/>
            <person name="Bhatnagar S.K."/>
            <person name="Fontana P."/>
            <person name="Gutin A."/>
            <person name="Van de Peer Y."/>
            <person name="Salamini F."/>
            <person name="Viola R."/>
        </authorList>
    </citation>
    <scope>NUCLEOTIDE SEQUENCE</scope>
</reference>
<dbReference type="AlphaFoldDB" id="A5AY11"/>
<evidence type="ECO:0000313" key="4">
    <source>
        <dbReference type="EMBL" id="CAN76167.1"/>
    </source>
</evidence>
<protein>
    <submittedName>
        <fullName evidence="4">Uncharacterized protein</fullName>
    </submittedName>
</protein>
<sequence length="266" mass="30679">MEVDKKREAKDFYARVGKSWKQGYLLYGLHGMGKSTMIAAMENMLLYDIYDLELMAVGDNTELRKLLMQISSKSITMIEDINFFLDLMGQRKKMKKNKAAEEEEKDPIKDKVKVGDSDEGKTSKVTLSGLLNFIGGLWSASEGERLIVFTTNYMEKLDPTLIWRGRMDKHIELSYCNFESFKVLAKNYLELDSHHLFNTIERLLRESRVTPIDVVEHLMRKNTSVANTKTNLKSLVQALEMAKEEAMLKVKKEGKEKESSTRKEDQ</sequence>
<dbReference type="Pfam" id="PF00004">
    <property type="entry name" value="AAA"/>
    <property type="match status" value="1"/>
</dbReference>
<dbReference type="SUPFAM" id="SSF52540">
    <property type="entry name" value="P-loop containing nucleoside triphosphate hydrolases"/>
    <property type="match status" value="1"/>
</dbReference>
<dbReference type="InterPro" id="IPR027417">
    <property type="entry name" value="P-loop_NTPase"/>
</dbReference>
<evidence type="ECO:0000259" key="2">
    <source>
        <dbReference type="Pfam" id="PF00004"/>
    </source>
</evidence>
<accession>A5AY11</accession>
<dbReference type="GO" id="GO:0005524">
    <property type="term" value="F:ATP binding"/>
    <property type="evidence" value="ECO:0007669"/>
    <property type="project" value="InterPro"/>
</dbReference>
<dbReference type="PANTHER" id="PTHR23070">
    <property type="entry name" value="BCS1 AAA-TYPE ATPASE"/>
    <property type="match status" value="1"/>
</dbReference>
<feature type="compositionally biased region" description="Basic and acidic residues" evidence="1">
    <location>
        <begin position="106"/>
        <end position="122"/>
    </location>
</feature>
<dbReference type="Pfam" id="PF25568">
    <property type="entry name" value="AAA_lid_At3g28540"/>
    <property type="match status" value="1"/>
</dbReference>
<dbReference type="InterPro" id="IPR050747">
    <property type="entry name" value="Mitochondrial_chaperone_BCS1"/>
</dbReference>
<organism evidence="4">
    <name type="scientific">Vitis vinifera</name>
    <name type="common">Grape</name>
    <dbReference type="NCBI Taxonomy" id="29760"/>
    <lineage>
        <taxon>Eukaryota</taxon>
        <taxon>Viridiplantae</taxon>
        <taxon>Streptophyta</taxon>
        <taxon>Embryophyta</taxon>
        <taxon>Tracheophyta</taxon>
        <taxon>Spermatophyta</taxon>
        <taxon>Magnoliopsida</taxon>
        <taxon>eudicotyledons</taxon>
        <taxon>Gunneridae</taxon>
        <taxon>Pentapetalae</taxon>
        <taxon>rosids</taxon>
        <taxon>Vitales</taxon>
        <taxon>Vitaceae</taxon>
        <taxon>Viteae</taxon>
        <taxon>Vitis</taxon>
    </lineage>
</organism>
<dbReference type="EMBL" id="AM439769">
    <property type="protein sequence ID" value="CAN76167.1"/>
    <property type="molecule type" value="Genomic_DNA"/>
</dbReference>
<dbReference type="Gene3D" id="3.40.50.300">
    <property type="entry name" value="P-loop containing nucleotide triphosphate hydrolases"/>
    <property type="match status" value="1"/>
</dbReference>
<name>A5AY11_VITVI</name>
<dbReference type="InterPro" id="IPR003959">
    <property type="entry name" value="ATPase_AAA_core"/>
</dbReference>
<dbReference type="InterPro" id="IPR058017">
    <property type="entry name" value="At3g28540-like_C"/>
</dbReference>
<proteinExistence type="predicted"/>
<evidence type="ECO:0000259" key="3">
    <source>
        <dbReference type="Pfam" id="PF25568"/>
    </source>
</evidence>
<feature type="domain" description="ATPase AAA-type core" evidence="2">
    <location>
        <begin position="24"/>
        <end position="174"/>
    </location>
</feature>
<feature type="region of interest" description="Disordered" evidence="1">
    <location>
        <begin position="96"/>
        <end position="122"/>
    </location>
</feature>